<keyword evidence="6 10" id="KW-1133">Transmembrane helix</keyword>
<dbReference type="GO" id="GO:0016020">
    <property type="term" value="C:membrane"/>
    <property type="evidence" value="ECO:0007669"/>
    <property type="project" value="UniProtKB-SubCell"/>
</dbReference>
<sequence length="1452" mass="154659">MSSNSTAASPGGGNTPCCKATTLLAVAATSFLFCFVLVVAFLFLRFLLQRQRWRRRARLLHHPPPPAKLGLDAAAIALIPSFPYRGAAGADCAVCLGVLEEGQMARELPGCNHVFHRECIDVWLASRASCPVCRGNAEPAAARPPPGERTAAASAARVVAIEMFDDQVEASSSSSTPGGGDVTAPWTRPSEAGMVWTTTAFTKLFPAGATRPRSQQTAVAWSKTTAAPLAETGKLKPRAPPRNSSQPAARFVIGSGARRYEFISYDGVGVAVELAALAAFVVLLRYAAVLYANHLLVTLSVDDDDELPAATRSGGACSGLDDGDIARLPCLVSRRAAECAVCLGPVEEGETARALPWCTHAFHARCVDAWLRLRPTCPIGWVLTVRAVLSFDSIQHFKSNACIVHSELLIDKLAILRRGALQGNYKHTPGQVEAGDEVLFFEANFFVEEKLCARTATTNKGTNPLATLLLRLAVMADQETGGRPTRGRGIQSKRNETHSALHPPPAMRTMPARLHASLDLLYCCCFASRRPGLRRSAFLRTSPSPAPRRRRSCESFPPPGSVFLPRITSFLRCSNQFLPVQIDLSSQISPDINGQLEREREMRRTPPPMKLLFTDEPAIAPLSMGGSAGGADGNDTGRSANYETIQKLQSAQPEPPASSTQNIALPRTSHCPAPSCRSTKGNQPSEPPVSAALCTDTLTRTRRRSTSRGDGAVGPACPSGSPFVARRFPSSTALGSSSFLRRRGRANTPTNTKADVAVVDHPHYPGRGGSGAQNISRPHVAPPPPPPPRGFINCRGAPSAPASTHDLLFLLTIQTRATRNQPTDSRVHRTGNSNSIPLQPIELGSKVHDSIELFGNQALLLCSTTKHNHSWLFSDSSRYSTRARLLFMGLSFAIGILTFLLYLALWYICTTRRRRQQRLSAAVLAAAAAADANGGGDRGMSADAIAALPTFTFSVDGDEVAALDCPVCLGQAEAGDKVRRLPKCGHAFHAECVDAWLRAHSTCPMCRAAVGPPAAAVATKAAAAPATAEALPPVEQQPPRPGGGRRSNTTHGRVDWRTQQQQQQQSSARHARACHNAMPAGSSHPICPVPAAAAGNKEAVPAAATSLWDLARIGQLPPPPPGAPMSVRSWHQQKWWETACPSLRNDSFLAYSADGESTGTETATTTAPPPCQLRTCLCVSLLTMASRCIYDHPSKAAAGYAHIGAVARNSASARTLHGRAVPAITEAASDRIGLGPRPNSLFTIRHDDRAHSDAKQDSFLAGWLAAINDADCLLAILDGMALLLPSCCLCVCVLLPRSSNPIDGLNLMMRELAQRTTGQGSAPHLGCLPLLLLSVGALLARGQGQGSLLGTPDDMRTELAICNKRAGRYAPQVHMGDGGFLFPQRWRSDRKLPGIPATCLPGPYSLAASRIVLLSTVDKVVSADDLGCGAGVASSPKKWDSVLDREENVRSP</sequence>
<comment type="subcellular location">
    <subcellularLocation>
        <location evidence="1">Membrane</location>
    </subcellularLocation>
</comment>
<evidence type="ECO:0000313" key="12">
    <source>
        <dbReference type="EMBL" id="KAF8663342.1"/>
    </source>
</evidence>
<dbReference type="GO" id="GO:0008270">
    <property type="term" value="F:zinc ion binding"/>
    <property type="evidence" value="ECO:0007669"/>
    <property type="project" value="UniProtKB-KW"/>
</dbReference>
<evidence type="ECO:0000256" key="1">
    <source>
        <dbReference type="ARBA" id="ARBA00004370"/>
    </source>
</evidence>
<feature type="compositionally biased region" description="Pro residues" evidence="9">
    <location>
        <begin position="780"/>
        <end position="789"/>
    </location>
</feature>
<evidence type="ECO:0000256" key="10">
    <source>
        <dbReference type="SAM" id="Phobius"/>
    </source>
</evidence>
<evidence type="ECO:0000256" key="9">
    <source>
        <dbReference type="SAM" id="MobiDB-lite"/>
    </source>
</evidence>
<feature type="region of interest" description="Disordered" evidence="9">
    <location>
        <begin position="1025"/>
        <end position="1079"/>
    </location>
</feature>
<accession>A0A835E1R7</accession>
<feature type="domain" description="RING-type" evidence="11">
    <location>
        <begin position="92"/>
        <end position="134"/>
    </location>
</feature>
<evidence type="ECO:0000256" key="5">
    <source>
        <dbReference type="ARBA" id="ARBA00022833"/>
    </source>
</evidence>
<evidence type="ECO:0000256" key="2">
    <source>
        <dbReference type="ARBA" id="ARBA00022692"/>
    </source>
</evidence>
<keyword evidence="4 8" id="KW-0863">Zinc-finger</keyword>
<dbReference type="OrthoDB" id="8062037at2759"/>
<feature type="region of interest" description="Disordered" evidence="9">
    <location>
        <begin position="767"/>
        <end position="789"/>
    </location>
</feature>
<dbReference type="SMART" id="SM00184">
    <property type="entry name" value="RING"/>
    <property type="match status" value="3"/>
</dbReference>
<feature type="compositionally biased region" description="Low complexity" evidence="9">
    <location>
        <begin position="1025"/>
        <end position="1034"/>
    </location>
</feature>
<evidence type="ECO:0000259" key="11">
    <source>
        <dbReference type="PROSITE" id="PS50089"/>
    </source>
</evidence>
<dbReference type="SUPFAM" id="SSF57850">
    <property type="entry name" value="RING/U-box"/>
    <property type="match status" value="3"/>
</dbReference>
<comment type="caution">
    <text evidence="12">The sequence shown here is derived from an EMBL/GenBank/DDBJ whole genome shotgun (WGS) entry which is preliminary data.</text>
</comment>
<dbReference type="PANTHER" id="PTHR46539:SF1">
    <property type="entry name" value="E3 UBIQUITIN-PROTEIN LIGASE ATL42"/>
    <property type="match status" value="1"/>
</dbReference>
<dbReference type="Proteomes" id="UP000636709">
    <property type="component" value="Unassembled WGS sequence"/>
</dbReference>
<keyword evidence="2 10" id="KW-0812">Transmembrane</keyword>
<feature type="transmembrane region" description="Helical" evidence="10">
    <location>
        <begin position="268"/>
        <end position="288"/>
    </location>
</feature>
<dbReference type="Gene3D" id="3.30.40.10">
    <property type="entry name" value="Zinc/RING finger domain, C3HC4 (zinc finger)"/>
    <property type="match status" value="3"/>
</dbReference>
<dbReference type="EMBL" id="JACEFO010002379">
    <property type="protein sequence ID" value="KAF8663342.1"/>
    <property type="molecule type" value="Genomic_DNA"/>
</dbReference>
<evidence type="ECO:0000256" key="4">
    <source>
        <dbReference type="ARBA" id="ARBA00022771"/>
    </source>
</evidence>
<dbReference type="Pfam" id="PF13639">
    <property type="entry name" value="zf-RING_2"/>
    <property type="match status" value="3"/>
</dbReference>
<keyword evidence="13" id="KW-1185">Reference proteome</keyword>
<dbReference type="CDD" id="cd16461">
    <property type="entry name" value="RING-H2_EL5-like"/>
    <property type="match status" value="2"/>
</dbReference>
<feature type="domain" description="RING-type" evidence="11">
    <location>
        <begin position="339"/>
        <end position="379"/>
    </location>
</feature>
<feature type="domain" description="RING-type" evidence="11">
    <location>
        <begin position="965"/>
        <end position="1007"/>
    </location>
</feature>
<keyword evidence="5" id="KW-0862">Zinc</keyword>
<feature type="transmembrane region" description="Helical" evidence="10">
    <location>
        <begin position="885"/>
        <end position="908"/>
    </location>
</feature>
<feature type="compositionally biased region" description="Polar residues" evidence="9">
    <location>
        <begin position="646"/>
        <end position="663"/>
    </location>
</feature>
<evidence type="ECO:0000256" key="6">
    <source>
        <dbReference type="ARBA" id="ARBA00022989"/>
    </source>
</evidence>
<feature type="region of interest" description="Disordered" evidence="9">
    <location>
        <begin position="169"/>
        <end position="189"/>
    </location>
</feature>
<evidence type="ECO:0000256" key="7">
    <source>
        <dbReference type="ARBA" id="ARBA00023136"/>
    </source>
</evidence>
<dbReference type="InterPro" id="IPR001841">
    <property type="entry name" value="Znf_RING"/>
</dbReference>
<dbReference type="InterPro" id="IPR013083">
    <property type="entry name" value="Znf_RING/FYVE/PHD"/>
</dbReference>
<name>A0A835E1R7_9POAL</name>
<gene>
    <name evidence="12" type="ORF">HU200_055957</name>
</gene>
<feature type="region of interest" description="Disordered" evidence="9">
    <location>
        <begin position="620"/>
        <end position="639"/>
    </location>
</feature>
<dbReference type="PANTHER" id="PTHR46539">
    <property type="entry name" value="E3 UBIQUITIN-PROTEIN LIGASE ATL42"/>
    <property type="match status" value="1"/>
</dbReference>
<organism evidence="12 13">
    <name type="scientific">Digitaria exilis</name>
    <dbReference type="NCBI Taxonomy" id="1010633"/>
    <lineage>
        <taxon>Eukaryota</taxon>
        <taxon>Viridiplantae</taxon>
        <taxon>Streptophyta</taxon>
        <taxon>Embryophyta</taxon>
        <taxon>Tracheophyta</taxon>
        <taxon>Spermatophyta</taxon>
        <taxon>Magnoliopsida</taxon>
        <taxon>Liliopsida</taxon>
        <taxon>Poales</taxon>
        <taxon>Poaceae</taxon>
        <taxon>PACMAD clade</taxon>
        <taxon>Panicoideae</taxon>
        <taxon>Panicodae</taxon>
        <taxon>Paniceae</taxon>
        <taxon>Anthephorinae</taxon>
        <taxon>Digitaria</taxon>
    </lineage>
</organism>
<dbReference type="PROSITE" id="PS50089">
    <property type="entry name" value="ZF_RING_2"/>
    <property type="match status" value="3"/>
</dbReference>
<keyword evidence="3" id="KW-0479">Metal-binding</keyword>
<evidence type="ECO:0000313" key="13">
    <source>
        <dbReference type="Proteomes" id="UP000636709"/>
    </source>
</evidence>
<protein>
    <recommendedName>
        <fullName evidence="11">RING-type domain-containing protein</fullName>
    </recommendedName>
</protein>
<keyword evidence="7 10" id="KW-0472">Membrane</keyword>
<evidence type="ECO:0000256" key="8">
    <source>
        <dbReference type="PROSITE-ProRule" id="PRU00175"/>
    </source>
</evidence>
<feature type="region of interest" description="Disordered" evidence="9">
    <location>
        <begin position="538"/>
        <end position="557"/>
    </location>
</feature>
<feature type="region of interest" description="Disordered" evidence="9">
    <location>
        <begin position="646"/>
        <end position="718"/>
    </location>
</feature>
<feature type="region of interest" description="Disordered" evidence="9">
    <location>
        <begin position="480"/>
        <end position="505"/>
    </location>
</feature>
<feature type="transmembrane region" description="Helical" evidence="10">
    <location>
        <begin position="20"/>
        <end position="48"/>
    </location>
</feature>
<evidence type="ECO:0000256" key="3">
    <source>
        <dbReference type="ARBA" id="ARBA00022723"/>
    </source>
</evidence>
<reference evidence="12" key="1">
    <citation type="submission" date="2020-07" db="EMBL/GenBank/DDBJ databases">
        <title>Genome sequence and genetic diversity analysis of an under-domesticated orphan crop, white fonio (Digitaria exilis).</title>
        <authorList>
            <person name="Bennetzen J.L."/>
            <person name="Chen S."/>
            <person name="Ma X."/>
            <person name="Wang X."/>
            <person name="Yssel A.E.J."/>
            <person name="Chaluvadi S.R."/>
            <person name="Johnson M."/>
            <person name="Gangashetty P."/>
            <person name="Hamidou F."/>
            <person name="Sanogo M.D."/>
            <person name="Zwaenepoel A."/>
            <person name="Wallace J."/>
            <person name="Van De Peer Y."/>
            <person name="Van Deynze A."/>
        </authorList>
    </citation>
    <scope>NUCLEOTIDE SEQUENCE</scope>
    <source>
        <tissue evidence="12">Leaves</tissue>
    </source>
</reference>
<proteinExistence type="predicted"/>